<reference evidence="3 4" key="1">
    <citation type="submission" date="2018-07" db="EMBL/GenBank/DDBJ databases">
        <title>Genomic Encyclopedia of Type Strains, Phase IV (KMG-IV): sequencing the most valuable type-strain genomes for metagenomic binning, comparative biology and taxonomic classification.</title>
        <authorList>
            <person name="Goeker M."/>
        </authorList>
    </citation>
    <scope>NUCLEOTIDE SEQUENCE [LARGE SCALE GENOMIC DNA]</scope>
    <source>
        <strain evidence="3 4">DSM 44952</strain>
    </source>
</reference>
<feature type="compositionally biased region" description="Basic and acidic residues" evidence="1">
    <location>
        <begin position="555"/>
        <end position="615"/>
    </location>
</feature>
<feature type="compositionally biased region" description="Basic and acidic residues" evidence="1">
    <location>
        <begin position="899"/>
        <end position="908"/>
    </location>
</feature>
<protein>
    <recommendedName>
        <fullName evidence="2">Outer membrane channel protein CpnT-like N-terminal domain-containing protein</fullName>
    </recommendedName>
</protein>
<feature type="compositionally biased region" description="Low complexity" evidence="1">
    <location>
        <begin position="480"/>
        <end position="492"/>
    </location>
</feature>
<feature type="compositionally biased region" description="Basic and acidic residues" evidence="1">
    <location>
        <begin position="698"/>
        <end position="737"/>
    </location>
</feature>
<dbReference type="EMBL" id="QQAZ01000016">
    <property type="protein sequence ID" value="RDI44704.1"/>
    <property type="molecule type" value="Genomic_DNA"/>
</dbReference>
<keyword evidence="4" id="KW-1185">Reference proteome</keyword>
<name>A0A370GQE1_9NOCA</name>
<accession>A0A370GQE1</accession>
<feature type="domain" description="Outer membrane channel protein CpnT-like N-terminal" evidence="2">
    <location>
        <begin position="31"/>
        <end position="179"/>
    </location>
</feature>
<feature type="region of interest" description="Disordered" evidence="1">
    <location>
        <begin position="840"/>
        <end position="908"/>
    </location>
</feature>
<evidence type="ECO:0000259" key="2">
    <source>
        <dbReference type="Pfam" id="PF25547"/>
    </source>
</evidence>
<comment type="caution">
    <text evidence="3">The sequence shown here is derived from an EMBL/GenBank/DDBJ whole genome shotgun (WGS) entry which is preliminary data.</text>
</comment>
<sequence>MIDAPSRRISLRGIGNSPACTYFEGVSLYLPPELRWLGWVAGTEWPDGDEDKLFAAAKAWEEAAAELKKLPDELRAAQEATRSAYPAGQGADAMAALFDELITGDQSIATLAESMRQVSDGTFDTGTHIEAAKLMTIVSLVTLAIEIAWAWLWPPTAPAVEAAAVTATRSWIKLITDRLAGMIARIAETVMSKAAARVFGTYTMRAIEGAAVATGLDLLVQGIQIAKGHRKHIDGTEVGISAVAGGLGGVASRFTANYTGRAFDKFGGAAWNKFAGKEIGDVRGMPFVRGVTVGAAAGLSSTLAGNFVSGAWTGDWAGAFGGPHGYVGGVVRSATVGGIRGGFTARQLSPSSRNPLNPSSYGRTFKGQSSLPGPVRNALGDKDMSPGSDGAARYTRETAEVQSRQARQARDQADYRRDQADRARNHADDLRHQADRARQDGQRARDAADPQRITDSQRHQDGAERRAHEANVVAERKEQQAAQADTRAQAQQERADRAQRVADEQAQHIQDRPQQSAADAQNTANHRQHEANDARTQAARDTETAAQARTAANDRQQDWRELDDRAAARERDAAEARVRADGMDREVTDLDRRTRDLEADDPRRTWMGYQRHEAEQQAAGARQHARELEANAGTARQHAQTARETADTADRNAGTLERRAAQSNEHADSLERNAREAQATADRRHEQVQQLRQQFEQRQTEEQRAQAAIERRAAAAEYERRADVAEQRARVAERAYRDAPPGTPEQQRARAHAEELRGTADRERATADRLAAEQRAEQQARVDAVEEPKRAQELRAQADRMDREAAAAREAGDTDTAQRLTRDADNLRLVADHHDDLGRRARERVDEYGRSPESVLADPTELKAKARPKQYSHPIVMPGPYRAPTAPDAQAWLETGDGSAHKPSDSHS</sequence>
<dbReference type="Proteomes" id="UP000255355">
    <property type="component" value="Unassembled WGS sequence"/>
</dbReference>
<gene>
    <name evidence="3" type="ORF">DFR68_11694</name>
</gene>
<dbReference type="InterPro" id="IPR057746">
    <property type="entry name" value="CpnT-like_N"/>
</dbReference>
<feature type="compositionally biased region" description="Low complexity" evidence="1">
    <location>
        <begin position="348"/>
        <end position="360"/>
    </location>
</feature>
<feature type="compositionally biased region" description="Polar residues" evidence="1">
    <location>
        <begin position="512"/>
        <end position="525"/>
    </location>
</feature>
<feature type="region of interest" description="Disordered" evidence="1">
    <location>
        <begin position="345"/>
        <end position="820"/>
    </location>
</feature>
<evidence type="ECO:0000313" key="3">
    <source>
        <dbReference type="EMBL" id="RDI44704.1"/>
    </source>
</evidence>
<dbReference type="STRING" id="1210089.GCA_001613165_06527"/>
<dbReference type="AlphaFoldDB" id="A0A370GQE1"/>
<feature type="compositionally biased region" description="Basic and acidic residues" evidence="1">
    <location>
        <begin position="644"/>
        <end position="687"/>
    </location>
</feature>
<feature type="compositionally biased region" description="Basic and acidic residues" evidence="1">
    <location>
        <begin position="527"/>
        <end position="543"/>
    </location>
</feature>
<feature type="compositionally biased region" description="Low complexity" evidence="1">
    <location>
        <begin position="688"/>
        <end position="697"/>
    </location>
</feature>
<organism evidence="3 4">
    <name type="scientific">Nocardia mexicana</name>
    <dbReference type="NCBI Taxonomy" id="279262"/>
    <lineage>
        <taxon>Bacteria</taxon>
        <taxon>Bacillati</taxon>
        <taxon>Actinomycetota</taxon>
        <taxon>Actinomycetes</taxon>
        <taxon>Mycobacteriales</taxon>
        <taxon>Nocardiaceae</taxon>
        <taxon>Nocardia</taxon>
    </lineage>
</organism>
<dbReference type="Pfam" id="PF25547">
    <property type="entry name" value="WXG100_2"/>
    <property type="match status" value="1"/>
</dbReference>
<feature type="compositionally biased region" description="Basic and acidic residues" evidence="1">
    <location>
        <begin position="747"/>
        <end position="812"/>
    </location>
</feature>
<feature type="compositionally biased region" description="Basic and acidic residues" evidence="1">
    <location>
        <begin position="455"/>
        <end position="479"/>
    </location>
</feature>
<feature type="compositionally biased region" description="Basic and acidic residues" evidence="1">
    <location>
        <begin position="408"/>
        <end position="449"/>
    </location>
</feature>
<evidence type="ECO:0000313" key="4">
    <source>
        <dbReference type="Proteomes" id="UP000255355"/>
    </source>
</evidence>
<feature type="compositionally biased region" description="Basic and acidic residues" evidence="1">
    <location>
        <begin position="493"/>
        <end position="511"/>
    </location>
</feature>
<feature type="compositionally biased region" description="Basic and acidic residues" evidence="1">
    <location>
        <begin position="840"/>
        <end position="850"/>
    </location>
</feature>
<evidence type="ECO:0000256" key="1">
    <source>
        <dbReference type="SAM" id="MobiDB-lite"/>
    </source>
</evidence>
<proteinExistence type="predicted"/>